<reference evidence="2 3" key="1">
    <citation type="journal article" date="2018" name="Genome Biol. Evol.">
        <title>Multiple Roots of Fruiting Body Formation in Amoebozoa.</title>
        <authorList>
            <person name="Hillmann F."/>
            <person name="Forbes G."/>
            <person name="Novohradska S."/>
            <person name="Ferling I."/>
            <person name="Riege K."/>
            <person name="Groth M."/>
            <person name="Westermann M."/>
            <person name="Marz M."/>
            <person name="Spaller T."/>
            <person name="Winckler T."/>
            <person name="Schaap P."/>
            <person name="Glockner G."/>
        </authorList>
    </citation>
    <scope>NUCLEOTIDE SEQUENCE [LARGE SCALE GENOMIC DNA]</scope>
    <source>
        <strain evidence="2 3">Jena</strain>
    </source>
</reference>
<name>A0A2P6MSC1_9EUKA</name>
<protein>
    <submittedName>
        <fullName evidence="2">Uncharacterized protein</fullName>
    </submittedName>
</protein>
<sequence>MDPSQTSGADSKEPTASTSPDTSSHSRSAVEKVLTDGWTLLSSYSDSKNTIPAVIRARNRVSRRRLPERDRILTVFFQLFPRNFWELLEEVMNTDLAARQDASKTAERYRQPLLSVYEVFQAMALEILERLSGILNEAYRNGINFGSQPVALDETLYAYAVRKAKQSDYERQHCPYPHVYIPRKPHKNGLLCYQAVIMLQFKDRSLPYVIGFAFIRIPQPSPATAATTITSSTTMLQLATEMQSKGQLFLMAIKESSIQNIATALLHELPMNQWRSIHHKANHLLIAAQYVRDDNKKVAQLILTNNYKINTEYPIAPTAAIVSVRTAVESDKMTVNNLKAICAAENHGKRKADYVENIMKRQRVSGNMGEQVMAFKKRLSEISSATASPFHHLYATHFNGVKIHDCSIYRYKGILFTTLLICYAELVKQNAIEK</sequence>
<evidence type="ECO:0000256" key="1">
    <source>
        <dbReference type="SAM" id="MobiDB-lite"/>
    </source>
</evidence>
<gene>
    <name evidence="2" type="ORF">PROFUN_15875</name>
</gene>
<accession>A0A2P6MSC1</accession>
<proteinExistence type="predicted"/>
<comment type="caution">
    <text evidence="2">The sequence shown here is derived from an EMBL/GenBank/DDBJ whole genome shotgun (WGS) entry which is preliminary data.</text>
</comment>
<evidence type="ECO:0000313" key="2">
    <source>
        <dbReference type="EMBL" id="PRP74600.1"/>
    </source>
</evidence>
<feature type="region of interest" description="Disordered" evidence="1">
    <location>
        <begin position="1"/>
        <end position="30"/>
    </location>
</feature>
<feature type="compositionally biased region" description="Low complexity" evidence="1">
    <location>
        <begin position="15"/>
        <end position="27"/>
    </location>
</feature>
<evidence type="ECO:0000313" key="3">
    <source>
        <dbReference type="Proteomes" id="UP000241769"/>
    </source>
</evidence>
<organism evidence="2 3">
    <name type="scientific">Planoprotostelium fungivorum</name>
    <dbReference type="NCBI Taxonomy" id="1890364"/>
    <lineage>
        <taxon>Eukaryota</taxon>
        <taxon>Amoebozoa</taxon>
        <taxon>Evosea</taxon>
        <taxon>Variosea</taxon>
        <taxon>Cavosteliida</taxon>
        <taxon>Cavosteliaceae</taxon>
        <taxon>Planoprotostelium</taxon>
    </lineage>
</organism>
<dbReference type="AlphaFoldDB" id="A0A2P6MSC1"/>
<dbReference type="Proteomes" id="UP000241769">
    <property type="component" value="Unassembled WGS sequence"/>
</dbReference>
<dbReference type="EMBL" id="MDYQ01000449">
    <property type="protein sequence ID" value="PRP74600.1"/>
    <property type="molecule type" value="Genomic_DNA"/>
</dbReference>
<keyword evidence="3" id="KW-1185">Reference proteome</keyword>
<dbReference type="InParanoid" id="A0A2P6MSC1"/>